<reference evidence="4 5" key="1">
    <citation type="submission" date="2021-01" db="EMBL/GenBank/DDBJ databases">
        <title>Whole genome shotgun sequence of Catellatospora coxensis NBRC 107359.</title>
        <authorList>
            <person name="Komaki H."/>
            <person name="Tamura T."/>
        </authorList>
    </citation>
    <scope>NUCLEOTIDE SEQUENCE [LARGE SCALE GENOMIC DNA]</scope>
    <source>
        <strain evidence="4 5">NBRC 107359</strain>
    </source>
</reference>
<feature type="transmembrane region" description="Helical" evidence="2">
    <location>
        <begin position="275"/>
        <end position="293"/>
    </location>
</feature>
<comment type="caution">
    <text evidence="4">The sequence shown here is derived from an EMBL/GenBank/DDBJ whole genome shotgun (WGS) entry which is preliminary data.</text>
</comment>
<dbReference type="PROSITE" id="PS50112">
    <property type="entry name" value="PAS"/>
    <property type="match status" value="1"/>
</dbReference>
<feature type="transmembrane region" description="Helical" evidence="2">
    <location>
        <begin position="175"/>
        <end position="196"/>
    </location>
</feature>
<dbReference type="Pfam" id="PF08448">
    <property type="entry name" value="PAS_4"/>
    <property type="match status" value="1"/>
</dbReference>
<dbReference type="AlphaFoldDB" id="A0A8J3KZ76"/>
<dbReference type="Gene3D" id="3.30.450.20">
    <property type="entry name" value="PAS domain"/>
    <property type="match status" value="1"/>
</dbReference>
<feature type="transmembrane region" description="Helical" evidence="2">
    <location>
        <begin position="20"/>
        <end position="38"/>
    </location>
</feature>
<accession>A0A8J3KZ76</accession>
<dbReference type="InterPro" id="IPR000014">
    <property type="entry name" value="PAS"/>
</dbReference>
<dbReference type="CDD" id="cd00130">
    <property type="entry name" value="PAS"/>
    <property type="match status" value="1"/>
</dbReference>
<evidence type="ECO:0000256" key="1">
    <source>
        <dbReference type="SAM" id="MobiDB-lite"/>
    </source>
</evidence>
<evidence type="ECO:0000259" key="3">
    <source>
        <dbReference type="PROSITE" id="PS50112"/>
    </source>
</evidence>
<dbReference type="EMBL" id="BONI01000055">
    <property type="protein sequence ID" value="GIG08908.1"/>
    <property type="molecule type" value="Genomic_DNA"/>
</dbReference>
<gene>
    <name evidence="4" type="ORF">Cco03nite_56080</name>
</gene>
<dbReference type="SMART" id="SM00091">
    <property type="entry name" value="PAS"/>
    <property type="match status" value="1"/>
</dbReference>
<proteinExistence type="predicted"/>
<feature type="transmembrane region" description="Helical" evidence="2">
    <location>
        <begin position="110"/>
        <end position="131"/>
    </location>
</feature>
<dbReference type="NCBIfam" id="TIGR00229">
    <property type="entry name" value="sensory_box"/>
    <property type="match status" value="1"/>
</dbReference>
<evidence type="ECO:0000256" key="2">
    <source>
        <dbReference type="SAM" id="Phobius"/>
    </source>
</evidence>
<keyword evidence="2" id="KW-0472">Membrane</keyword>
<name>A0A8J3KZ76_9ACTN</name>
<dbReference type="SUPFAM" id="SSF55785">
    <property type="entry name" value="PYP-like sensor domain (PAS domain)"/>
    <property type="match status" value="1"/>
</dbReference>
<sequence length="520" mass="54317">MSSTPSASAGQHRHRSAWTVIAGIAVFTAVAGLLVGLGPLPRTAMYGALCVLYGANAVGSLLQARRSTPTDPRTRAFWRWAAVGGTVLMAGSVVQILPGIGAWPVATTPMLITKALAVAGFAAVTWPMLTWPLNMAGRQRLRIGLDAATVMCSVAVFTWALAHSTGARPVDEVDLLLTLLASGVLVAAAFAMVRLVLGGSAPFTPATAATGTSALLLLSIGIASDGLTGPQPDARLLFTLKLLSGALLAITPQVEQLTYTAGRPAGPPRRISGTLPYLAVAAAQLLLILQLWRDGLTRATWGVVAGMALITALVTVRQKITATDNDRLIDQLDATMTTLSAQERRFRSLVQNTSDVTLVVGRTGDIEYASPSLRTVLGISPQEAQGRPARNVLTTQQPDGAQEWLTPLYSRPAHRDELQVRLHDGALKHLELISTNLLDDPSVGGIVINLRDVSEAKTFSDGCSTRQPMTASPAWPTAHCSTSSSATTAGPTAATPCCCSTSTASRRSTTGSATTSATSC</sequence>
<feature type="transmembrane region" description="Helical" evidence="2">
    <location>
        <begin position="143"/>
        <end position="163"/>
    </location>
</feature>
<organism evidence="4 5">
    <name type="scientific">Catellatospora coxensis</name>
    <dbReference type="NCBI Taxonomy" id="310354"/>
    <lineage>
        <taxon>Bacteria</taxon>
        <taxon>Bacillati</taxon>
        <taxon>Actinomycetota</taxon>
        <taxon>Actinomycetes</taxon>
        <taxon>Micromonosporales</taxon>
        <taxon>Micromonosporaceae</taxon>
        <taxon>Catellatospora</taxon>
    </lineage>
</organism>
<feature type="transmembrane region" description="Helical" evidence="2">
    <location>
        <begin position="44"/>
        <end position="64"/>
    </location>
</feature>
<feature type="domain" description="PAS" evidence="3">
    <location>
        <begin position="342"/>
        <end position="399"/>
    </location>
</feature>
<dbReference type="InterPro" id="IPR035965">
    <property type="entry name" value="PAS-like_dom_sf"/>
</dbReference>
<feature type="region of interest" description="Disordered" evidence="1">
    <location>
        <begin position="500"/>
        <end position="520"/>
    </location>
</feature>
<protein>
    <recommendedName>
        <fullName evidence="3">PAS domain-containing protein</fullName>
    </recommendedName>
</protein>
<keyword evidence="2" id="KW-0812">Transmembrane</keyword>
<dbReference type="InterPro" id="IPR013656">
    <property type="entry name" value="PAS_4"/>
</dbReference>
<feature type="transmembrane region" description="Helical" evidence="2">
    <location>
        <begin position="299"/>
        <end position="316"/>
    </location>
</feature>
<keyword evidence="2" id="KW-1133">Transmembrane helix</keyword>
<evidence type="ECO:0000313" key="5">
    <source>
        <dbReference type="Proteomes" id="UP000630887"/>
    </source>
</evidence>
<keyword evidence="5" id="KW-1185">Reference proteome</keyword>
<evidence type="ECO:0000313" key="4">
    <source>
        <dbReference type="EMBL" id="GIG08908.1"/>
    </source>
</evidence>
<feature type="transmembrane region" description="Helical" evidence="2">
    <location>
        <begin position="76"/>
        <end position="98"/>
    </location>
</feature>
<dbReference type="Proteomes" id="UP000630887">
    <property type="component" value="Unassembled WGS sequence"/>
</dbReference>